<dbReference type="EC" id="2.7.13.3" evidence="2"/>
<evidence type="ECO:0000259" key="7">
    <source>
        <dbReference type="PROSITE" id="PS50109"/>
    </source>
</evidence>
<dbReference type="InterPro" id="IPR005467">
    <property type="entry name" value="His_kinase_dom"/>
</dbReference>
<dbReference type="InterPro" id="IPR000014">
    <property type="entry name" value="PAS"/>
</dbReference>
<organism evidence="9 10">
    <name type="scientific">Hymenobacter canadensis</name>
    <dbReference type="NCBI Taxonomy" id="2999067"/>
    <lineage>
        <taxon>Bacteria</taxon>
        <taxon>Pseudomonadati</taxon>
        <taxon>Bacteroidota</taxon>
        <taxon>Cytophagia</taxon>
        <taxon>Cytophagales</taxon>
        <taxon>Hymenobacteraceae</taxon>
        <taxon>Hymenobacter</taxon>
    </lineage>
</organism>
<dbReference type="CDD" id="cd16917">
    <property type="entry name" value="HATPase_UhpB-NarQ-NarX-like"/>
    <property type="match status" value="1"/>
</dbReference>
<evidence type="ECO:0000256" key="1">
    <source>
        <dbReference type="ARBA" id="ARBA00000085"/>
    </source>
</evidence>
<comment type="catalytic activity">
    <reaction evidence="1">
        <text>ATP + protein L-histidine = ADP + protein N-phospho-L-histidine.</text>
        <dbReference type="EC" id="2.7.13.3"/>
    </reaction>
</comment>
<dbReference type="Pfam" id="PF02518">
    <property type="entry name" value="HATPase_c"/>
    <property type="match status" value="1"/>
</dbReference>
<dbReference type="InterPro" id="IPR035965">
    <property type="entry name" value="PAS-like_dom_sf"/>
</dbReference>
<dbReference type="CDD" id="cd00130">
    <property type="entry name" value="PAS"/>
    <property type="match status" value="3"/>
</dbReference>
<dbReference type="PANTHER" id="PTHR24421">
    <property type="entry name" value="NITRATE/NITRITE SENSOR PROTEIN NARX-RELATED"/>
    <property type="match status" value="1"/>
</dbReference>
<feature type="coiled-coil region" evidence="6">
    <location>
        <begin position="45"/>
        <end position="79"/>
    </location>
</feature>
<gene>
    <name evidence="9" type="ORF">O3303_07560</name>
</gene>
<evidence type="ECO:0000256" key="6">
    <source>
        <dbReference type="SAM" id="Coils"/>
    </source>
</evidence>
<evidence type="ECO:0000313" key="9">
    <source>
        <dbReference type="EMBL" id="WBA43414.1"/>
    </source>
</evidence>
<keyword evidence="3" id="KW-0808">Transferase</keyword>
<dbReference type="Gene3D" id="3.30.565.10">
    <property type="entry name" value="Histidine kinase-like ATPase, C-terminal domain"/>
    <property type="match status" value="1"/>
</dbReference>
<keyword evidence="6" id="KW-0175">Coiled coil</keyword>
<evidence type="ECO:0000256" key="2">
    <source>
        <dbReference type="ARBA" id="ARBA00012438"/>
    </source>
</evidence>
<dbReference type="SUPFAM" id="SSF55874">
    <property type="entry name" value="ATPase domain of HSP90 chaperone/DNA topoisomerase II/histidine kinase"/>
    <property type="match status" value="1"/>
</dbReference>
<dbReference type="SUPFAM" id="SSF55785">
    <property type="entry name" value="PYP-like sensor domain (PAS domain)"/>
    <property type="match status" value="3"/>
</dbReference>
<reference evidence="9 10" key="1">
    <citation type="submission" date="2022-12" db="EMBL/GenBank/DDBJ databases">
        <title>Hymenobacter canadensis sp. nov. isolated from lake water of the Cambridge Bay, Canada.</title>
        <authorList>
            <person name="Kim W.H."/>
            <person name="Lee Y.M."/>
        </authorList>
    </citation>
    <scope>NUCLEOTIDE SEQUENCE [LARGE SCALE GENOMIC DNA]</scope>
    <source>
        <strain evidence="9 10">PAMC 29467</strain>
    </source>
</reference>
<dbReference type="InterPro" id="IPR036890">
    <property type="entry name" value="HATPase_C_sf"/>
</dbReference>
<dbReference type="Pfam" id="PF08448">
    <property type="entry name" value="PAS_4"/>
    <property type="match status" value="1"/>
</dbReference>
<keyword evidence="10" id="KW-1185">Reference proteome</keyword>
<feature type="domain" description="Histidine kinase" evidence="7">
    <location>
        <begin position="573"/>
        <end position="662"/>
    </location>
</feature>
<dbReference type="Gene3D" id="3.30.450.20">
    <property type="entry name" value="PAS domain"/>
    <property type="match status" value="3"/>
</dbReference>
<dbReference type="InterPro" id="IPR003594">
    <property type="entry name" value="HATPase_dom"/>
</dbReference>
<dbReference type="SMART" id="SM00091">
    <property type="entry name" value="PAS"/>
    <property type="match status" value="3"/>
</dbReference>
<dbReference type="NCBIfam" id="TIGR00229">
    <property type="entry name" value="sensory_box"/>
    <property type="match status" value="3"/>
</dbReference>
<dbReference type="InterPro" id="IPR013656">
    <property type="entry name" value="PAS_4"/>
</dbReference>
<dbReference type="PRINTS" id="PR00344">
    <property type="entry name" value="BCTRLSENSOR"/>
</dbReference>
<dbReference type="InterPro" id="IPR013767">
    <property type="entry name" value="PAS_fold"/>
</dbReference>
<protein>
    <recommendedName>
        <fullName evidence="2">histidine kinase</fullName>
        <ecNumber evidence="2">2.7.13.3</ecNumber>
    </recommendedName>
</protein>
<dbReference type="EMBL" id="CP114767">
    <property type="protein sequence ID" value="WBA43414.1"/>
    <property type="molecule type" value="Genomic_DNA"/>
</dbReference>
<evidence type="ECO:0000256" key="3">
    <source>
        <dbReference type="ARBA" id="ARBA00022679"/>
    </source>
</evidence>
<proteinExistence type="predicted"/>
<dbReference type="Pfam" id="PF13188">
    <property type="entry name" value="PAS_8"/>
    <property type="match status" value="1"/>
</dbReference>
<dbReference type="Pfam" id="PF00989">
    <property type="entry name" value="PAS"/>
    <property type="match status" value="1"/>
</dbReference>
<dbReference type="RefSeq" id="WP_269561453.1">
    <property type="nucleotide sequence ID" value="NZ_CP114767.1"/>
</dbReference>
<dbReference type="PROSITE" id="PS50109">
    <property type="entry name" value="HIS_KIN"/>
    <property type="match status" value="1"/>
</dbReference>
<evidence type="ECO:0000259" key="8">
    <source>
        <dbReference type="PROSITE" id="PS50112"/>
    </source>
</evidence>
<evidence type="ECO:0000313" key="10">
    <source>
        <dbReference type="Proteomes" id="UP001211005"/>
    </source>
</evidence>
<dbReference type="Proteomes" id="UP001211005">
    <property type="component" value="Chromosome"/>
</dbReference>
<evidence type="ECO:0000256" key="4">
    <source>
        <dbReference type="ARBA" id="ARBA00022777"/>
    </source>
</evidence>
<sequence length="662" mass="74686">MNTNDDHDLPPPQTAQQALLALRERAEKRRYLVTQAVTDKSPDDMQRLVQELQTHQIELEMQYEELLLAQAEAESARAEFVNLYDFAPVGYLTLDALGCIRQLNLRAAQQLGSIRQRLLGRRLALFVAESDRAACADFLQQLGQSSDQRHTCELDMRRQDGSPWFGLLEGSQVSFTDHEPRYHVALLDVTERRATRDALAASETRFRRLFEQSADAVLLVRNLHIVDCNQAALHMVGASTKEQLLRQPVTYLVPELQPDGQLSADVLERHHQTLRRQGISRFEWYRYSLQGEGMWLETTLTNINVSGEQLMQVVWRNITEQRAAREQLRAEKEYTKSLLDNSLDAVVALDCEGTITAWNREAERYSGQAEAQVLGCNLFVLFPQFGERGRAMLRQVLETGERAMQANLPYAHRPGHYDAYMVPLRGPEHSTITGLLLVIRDITERNRLQEETTRLQLTRQQEVLSAILATQEAERKRIAEALHNGVGQLLYATKLHLLRSTDATRDKSLTLLEDAIRMTRTISFELTPGILEDFGLAYALGELVRRIPEASLKASLHVSGLEVPLPKLLEVAVYRMVQELFNNIIRHAGAQEAFIHVVREGDQLSISVEDNGHGFNPEPRPDALPGIGLPGIRSRVGLLGGTLHIASRPGQGTIITIELPVR</sequence>
<keyword evidence="5" id="KW-0902">Two-component regulatory system</keyword>
<evidence type="ECO:0000256" key="5">
    <source>
        <dbReference type="ARBA" id="ARBA00023012"/>
    </source>
</evidence>
<dbReference type="InterPro" id="IPR050482">
    <property type="entry name" value="Sensor_HK_TwoCompSys"/>
</dbReference>
<keyword evidence="4" id="KW-0418">Kinase</keyword>
<feature type="domain" description="PAS" evidence="8">
    <location>
        <begin position="331"/>
        <end position="400"/>
    </location>
</feature>
<accession>A0ABY7LSP7</accession>
<dbReference type="InterPro" id="IPR004358">
    <property type="entry name" value="Sig_transdc_His_kin-like_C"/>
</dbReference>
<dbReference type="PROSITE" id="PS50112">
    <property type="entry name" value="PAS"/>
    <property type="match status" value="1"/>
</dbReference>
<dbReference type="SMART" id="SM00387">
    <property type="entry name" value="HATPase_c"/>
    <property type="match status" value="1"/>
</dbReference>
<dbReference type="PANTHER" id="PTHR24421:SF10">
    <property type="entry name" value="NITRATE_NITRITE SENSOR PROTEIN NARQ"/>
    <property type="match status" value="1"/>
</dbReference>
<name>A0ABY7LSP7_9BACT</name>